<comment type="caution">
    <text evidence="1">The sequence shown here is derived from an EMBL/GenBank/DDBJ whole genome shotgun (WGS) entry which is preliminary data.</text>
</comment>
<gene>
    <name evidence="1" type="ORF">PPERSA_03017</name>
</gene>
<dbReference type="EMBL" id="LDAU01000182">
    <property type="protein sequence ID" value="KRX00757.1"/>
    <property type="molecule type" value="Genomic_DNA"/>
</dbReference>
<evidence type="ECO:0000313" key="2">
    <source>
        <dbReference type="Proteomes" id="UP000054937"/>
    </source>
</evidence>
<evidence type="ECO:0000313" key="1">
    <source>
        <dbReference type="EMBL" id="KRX00757.1"/>
    </source>
</evidence>
<name>A0A0V0QEY9_PSEPJ</name>
<sequence length="254" mass="30526">MEEGFEIMNQKVLVLDKQDYDSKIILFDDQTQSVLKEIESYKTISSFKYVKNLLFIESKDRILIWDLQKMQPKKYIQMHNVEKYRNKNLYDNKEESDLKSNTNSEYDIQTYQNYRKQYIFQVDENEELLGNSQNGPFIWFIKNNQYQDNLMPNQQQKIIDQQQDNEIKLKQFSQYGQFIKDNNYSDDFIYQIIVISFSNFFINVKFSPKDLISAPQQEKKEKKFQNALSSIFKKKSDLSNDSDLSSETHSQWMN</sequence>
<proteinExistence type="predicted"/>
<keyword evidence="2" id="KW-1185">Reference proteome</keyword>
<dbReference type="InParanoid" id="A0A0V0QEY9"/>
<dbReference type="AlphaFoldDB" id="A0A0V0QEY9"/>
<protein>
    <submittedName>
        <fullName evidence="1">Uncharacterized protein</fullName>
    </submittedName>
</protein>
<accession>A0A0V0QEY9</accession>
<reference evidence="1 2" key="1">
    <citation type="journal article" date="2015" name="Sci. Rep.">
        <title>Genome of the facultative scuticociliatosis pathogen Pseudocohnilembus persalinus provides insight into its virulence through horizontal gene transfer.</title>
        <authorList>
            <person name="Xiong J."/>
            <person name="Wang G."/>
            <person name="Cheng J."/>
            <person name="Tian M."/>
            <person name="Pan X."/>
            <person name="Warren A."/>
            <person name="Jiang C."/>
            <person name="Yuan D."/>
            <person name="Miao W."/>
        </authorList>
    </citation>
    <scope>NUCLEOTIDE SEQUENCE [LARGE SCALE GENOMIC DNA]</scope>
    <source>
        <strain evidence="1">36N120E</strain>
    </source>
</reference>
<dbReference type="Proteomes" id="UP000054937">
    <property type="component" value="Unassembled WGS sequence"/>
</dbReference>
<organism evidence="1 2">
    <name type="scientific">Pseudocohnilembus persalinus</name>
    <name type="common">Ciliate</name>
    <dbReference type="NCBI Taxonomy" id="266149"/>
    <lineage>
        <taxon>Eukaryota</taxon>
        <taxon>Sar</taxon>
        <taxon>Alveolata</taxon>
        <taxon>Ciliophora</taxon>
        <taxon>Intramacronucleata</taxon>
        <taxon>Oligohymenophorea</taxon>
        <taxon>Scuticociliatia</taxon>
        <taxon>Philasterida</taxon>
        <taxon>Pseudocohnilembidae</taxon>
        <taxon>Pseudocohnilembus</taxon>
    </lineage>
</organism>